<keyword evidence="2" id="KW-0238">DNA-binding</keyword>
<dbReference type="OrthoDB" id="9775106at2"/>
<proteinExistence type="predicted"/>
<dbReference type="SMART" id="SM00354">
    <property type="entry name" value="HTH_LACI"/>
    <property type="match status" value="1"/>
</dbReference>
<dbReference type="GO" id="GO:0003700">
    <property type="term" value="F:DNA-binding transcription factor activity"/>
    <property type="evidence" value="ECO:0007669"/>
    <property type="project" value="TreeGrafter"/>
</dbReference>
<dbReference type="InterPro" id="IPR046335">
    <property type="entry name" value="LacI/GalR-like_sensor"/>
</dbReference>
<dbReference type="GO" id="GO:0000976">
    <property type="term" value="F:transcription cis-regulatory region binding"/>
    <property type="evidence" value="ECO:0007669"/>
    <property type="project" value="TreeGrafter"/>
</dbReference>
<evidence type="ECO:0000256" key="2">
    <source>
        <dbReference type="ARBA" id="ARBA00023125"/>
    </source>
</evidence>
<name>A0A1H6XDK6_9FIRM</name>
<keyword evidence="1" id="KW-0805">Transcription regulation</keyword>
<evidence type="ECO:0000256" key="3">
    <source>
        <dbReference type="ARBA" id="ARBA00023163"/>
    </source>
</evidence>
<dbReference type="SUPFAM" id="SSF47413">
    <property type="entry name" value="lambda repressor-like DNA-binding domains"/>
    <property type="match status" value="1"/>
</dbReference>
<dbReference type="Gene3D" id="1.10.260.40">
    <property type="entry name" value="lambda repressor-like DNA-binding domains"/>
    <property type="match status" value="1"/>
</dbReference>
<gene>
    <name evidence="5" type="ORF">SAMN04487834_10896</name>
</gene>
<accession>A0A1H6XDK6</accession>
<feature type="domain" description="HTH lacI-type" evidence="4">
    <location>
        <begin position="3"/>
        <end position="57"/>
    </location>
</feature>
<dbReference type="InterPro" id="IPR010982">
    <property type="entry name" value="Lambda_DNA-bd_dom_sf"/>
</dbReference>
<sequence length="338" mass="38032">MGITGKELAKKLKLSETAVSMALHNKPGVSTETRRKVLKAAERYGYDFDRIERKNTNKRKICLIVGNYLSKKGRVTLFFEDITAGINQILEDEMCQLDINMLNSMQLSENYINELLMNIRAASYSGLILLGADMPKSFIQALLVLSLPIVLIDTFYEDLPCSAITVNNRFGGAIAANYLATKYLEEPGYLRCRYRVKNFDKRINGFMERLRDDGWSRHKVNVHTLSHTIEGAKADMENIIKKGEPLCRAYFAETDMLAIGAIKALQENGYRVPEDVAIMGFENITLASLIDPKLTTIDIPSTYMGQLAAEKILELLKYPTNHTSNTKVSVSLIERESA</sequence>
<keyword evidence="3" id="KW-0804">Transcription</keyword>
<dbReference type="Proteomes" id="UP000183028">
    <property type="component" value="Unassembled WGS sequence"/>
</dbReference>
<dbReference type="SUPFAM" id="SSF53822">
    <property type="entry name" value="Periplasmic binding protein-like I"/>
    <property type="match status" value="1"/>
</dbReference>
<dbReference type="Pfam" id="PF13377">
    <property type="entry name" value="Peripla_BP_3"/>
    <property type="match status" value="1"/>
</dbReference>
<reference evidence="6" key="1">
    <citation type="submission" date="2016-10" db="EMBL/GenBank/DDBJ databases">
        <authorList>
            <person name="Varghese N."/>
            <person name="Submissions S."/>
        </authorList>
    </citation>
    <scope>NUCLEOTIDE SEQUENCE [LARGE SCALE GENOMIC DNA]</scope>
    <source>
        <strain evidence="6">DSM 20406</strain>
    </source>
</reference>
<protein>
    <submittedName>
        <fullName evidence="5">Transcriptional regulator, LacI family</fullName>
    </submittedName>
</protein>
<evidence type="ECO:0000259" key="4">
    <source>
        <dbReference type="PROSITE" id="PS50932"/>
    </source>
</evidence>
<evidence type="ECO:0000313" key="5">
    <source>
        <dbReference type="EMBL" id="SEJ27208.1"/>
    </source>
</evidence>
<keyword evidence="6" id="KW-1185">Reference proteome</keyword>
<dbReference type="Pfam" id="PF00356">
    <property type="entry name" value="LacI"/>
    <property type="match status" value="1"/>
</dbReference>
<dbReference type="CDD" id="cd01392">
    <property type="entry name" value="HTH_LacI"/>
    <property type="match status" value="1"/>
</dbReference>
<dbReference type="PROSITE" id="PS50932">
    <property type="entry name" value="HTH_LACI_2"/>
    <property type="match status" value="1"/>
</dbReference>
<dbReference type="InterPro" id="IPR000843">
    <property type="entry name" value="HTH_LacI"/>
</dbReference>
<evidence type="ECO:0000256" key="1">
    <source>
        <dbReference type="ARBA" id="ARBA00023015"/>
    </source>
</evidence>
<dbReference type="PANTHER" id="PTHR30146">
    <property type="entry name" value="LACI-RELATED TRANSCRIPTIONAL REPRESSOR"/>
    <property type="match status" value="1"/>
</dbReference>
<dbReference type="Gene3D" id="3.40.50.2300">
    <property type="match status" value="2"/>
</dbReference>
<dbReference type="RefSeq" id="WP_074732826.1">
    <property type="nucleotide sequence ID" value="NZ_FNYK01000089.1"/>
</dbReference>
<organism evidence="5 6">
    <name type="scientific">Sharpea azabuensis</name>
    <dbReference type="NCBI Taxonomy" id="322505"/>
    <lineage>
        <taxon>Bacteria</taxon>
        <taxon>Bacillati</taxon>
        <taxon>Bacillota</taxon>
        <taxon>Erysipelotrichia</taxon>
        <taxon>Erysipelotrichales</taxon>
        <taxon>Coprobacillaceae</taxon>
        <taxon>Sharpea</taxon>
    </lineage>
</organism>
<dbReference type="AlphaFoldDB" id="A0A1H6XDK6"/>
<evidence type="ECO:0000313" key="6">
    <source>
        <dbReference type="Proteomes" id="UP000183028"/>
    </source>
</evidence>
<dbReference type="EMBL" id="FNYK01000089">
    <property type="protein sequence ID" value="SEJ27208.1"/>
    <property type="molecule type" value="Genomic_DNA"/>
</dbReference>
<dbReference type="PANTHER" id="PTHR30146:SF150">
    <property type="entry name" value="ARABINOSE METABOLISM TRANSCRIPTIONAL REPRESSOR"/>
    <property type="match status" value="1"/>
</dbReference>
<dbReference type="InterPro" id="IPR028082">
    <property type="entry name" value="Peripla_BP_I"/>
</dbReference>